<evidence type="ECO:0000256" key="7">
    <source>
        <dbReference type="SAM" id="SignalP"/>
    </source>
</evidence>
<dbReference type="OrthoDB" id="10466963at2759"/>
<feature type="region of interest" description="Disordered" evidence="5">
    <location>
        <begin position="234"/>
        <end position="253"/>
    </location>
</feature>
<gene>
    <name evidence="8" type="ORF">FSARC_3850</name>
</gene>
<dbReference type="PANTHER" id="PTHR15549">
    <property type="entry name" value="PAIRED IMMUNOGLOBULIN-LIKE TYPE 2 RECEPTOR"/>
    <property type="match status" value="1"/>
</dbReference>
<evidence type="ECO:0000256" key="5">
    <source>
        <dbReference type="SAM" id="MobiDB-lite"/>
    </source>
</evidence>
<evidence type="ECO:0000256" key="6">
    <source>
        <dbReference type="SAM" id="Phobius"/>
    </source>
</evidence>
<reference evidence="8" key="2">
    <citation type="submission" date="2020-05" db="EMBL/GenBank/DDBJ databases">
        <authorList>
            <person name="Kim H.-S."/>
            <person name="Proctor R.H."/>
            <person name="Brown D.W."/>
        </authorList>
    </citation>
    <scope>NUCLEOTIDE SEQUENCE</scope>
    <source>
        <strain evidence="8">NRRL 20472</strain>
    </source>
</reference>
<comment type="subcellular location">
    <subcellularLocation>
        <location evidence="1">Membrane</location>
        <topology evidence="1">Single-pass membrane protein</topology>
    </subcellularLocation>
</comment>
<evidence type="ECO:0000256" key="2">
    <source>
        <dbReference type="ARBA" id="ARBA00022692"/>
    </source>
</evidence>
<dbReference type="AlphaFoldDB" id="A0A8H4XBE1"/>
<evidence type="ECO:0000256" key="3">
    <source>
        <dbReference type="ARBA" id="ARBA00022989"/>
    </source>
</evidence>
<name>A0A8H4XBE1_9HYPO</name>
<feature type="region of interest" description="Disordered" evidence="5">
    <location>
        <begin position="291"/>
        <end position="336"/>
    </location>
</feature>
<organism evidence="8 9">
    <name type="scientific">Fusarium sarcochroum</name>
    <dbReference type="NCBI Taxonomy" id="1208366"/>
    <lineage>
        <taxon>Eukaryota</taxon>
        <taxon>Fungi</taxon>
        <taxon>Dikarya</taxon>
        <taxon>Ascomycota</taxon>
        <taxon>Pezizomycotina</taxon>
        <taxon>Sordariomycetes</taxon>
        <taxon>Hypocreomycetidae</taxon>
        <taxon>Hypocreales</taxon>
        <taxon>Nectriaceae</taxon>
        <taxon>Fusarium</taxon>
        <taxon>Fusarium lateritium species complex</taxon>
    </lineage>
</organism>
<dbReference type="GO" id="GO:0016020">
    <property type="term" value="C:membrane"/>
    <property type="evidence" value="ECO:0007669"/>
    <property type="project" value="UniProtKB-SubCell"/>
</dbReference>
<proteinExistence type="predicted"/>
<keyword evidence="2 6" id="KW-0812">Transmembrane</keyword>
<reference evidence="8" key="1">
    <citation type="journal article" date="2020" name="BMC Genomics">
        <title>Correction to: Identification and distribution of gene clusters required for synthesis of sphingolipid metabolism inhibitors in diverse species of the filamentous fungus Fusarium.</title>
        <authorList>
            <person name="Kim H.S."/>
            <person name="Lohmar J.M."/>
            <person name="Busman M."/>
            <person name="Brown D.W."/>
            <person name="Naumann T.A."/>
            <person name="Divon H.H."/>
            <person name="Lysoe E."/>
            <person name="Uhlig S."/>
            <person name="Proctor R.H."/>
        </authorList>
    </citation>
    <scope>NUCLEOTIDE SEQUENCE</scope>
    <source>
        <strain evidence="8">NRRL 20472</strain>
    </source>
</reference>
<evidence type="ECO:0000313" key="8">
    <source>
        <dbReference type="EMBL" id="KAF4968822.1"/>
    </source>
</evidence>
<keyword evidence="3 6" id="KW-1133">Transmembrane helix</keyword>
<keyword evidence="9" id="KW-1185">Reference proteome</keyword>
<dbReference type="EMBL" id="JABEXW010000186">
    <property type="protein sequence ID" value="KAF4968822.1"/>
    <property type="molecule type" value="Genomic_DNA"/>
</dbReference>
<evidence type="ECO:0000313" key="9">
    <source>
        <dbReference type="Proteomes" id="UP000622797"/>
    </source>
</evidence>
<feature type="transmembrane region" description="Helical" evidence="6">
    <location>
        <begin position="197"/>
        <end position="222"/>
    </location>
</feature>
<comment type="caution">
    <text evidence="8">The sequence shown here is derived from an EMBL/GenBank/DDBJ whole genome shotgun (WGS) entry which is preliminary data.</text>
</comment>
<accession>A0A8H4XBE1</accession>
<keyword evidence="7" id="KW-0732">Signal</keyword>
<feature type="signal peptide" evidence="7">
    <location>
        <begin position="1"/>
        <end position="18"/>
    </location>
</feature>
<dbReference type="InterPro" id="IPR051694">
    <property type="entry name" value="Immunoregulatory_rcpt-like"/>
</dbReference>
<dbReference type="PANTHER" id="PTHR15549:SF6">
    <property type="entry name" value="MID2 DOMAIN-CONTAINING PROTEIN"/>
    <property type="match status" value="1"/>
</dbReference>
<protein>
    <recommendedName>
        <fullName evidence="10">Mid2 domain-containing protein</fullName>
    </recommendedName>
</protein>
<feature type="compositionally biased region" description="Acidic residues" evidence="5">
    <location>
        <begin position="292"/>
        <end position="303"/>
    </location>
</feature>
<dbReference type="Proteomes" id="UP000622797">
    <property type="component" value="Unassembled WGS sequence"/>
</dbReference>
<evidence type="ECO:0000256" key="1">
    <source>
        <dbReference type="ARBA" id="ARBA00004167"/>
    </source>
</evidence>
<feature type="chain" id="PRO_5034487134" description="Mid2 domain-containing protein" evidence="7">
    <location>
        <begin position="19"/>
        <end position="336"/>
    </location>
</feature>
<sequence>MLFSRFLMLAATVVPAQAVCHSCDTSTESEITSLSRPDDIEDKAQSIAPNIDVEVNDQALKVPPANNAEQELDHIHLKPSQTELVGGFTSLHLVSTSTKDDDDDKSLSKINVVTKTLSITSISITLTKPVVGWSTLPGPEKGSTLPWFTESITTLDTTTVTETVSVTTADKTVSSTTAEATETPTPSKKSSLSGGQIAGIVLGSFFGAGVLFLVVCLAIVYYRRRTNNRKPGVKDIRVIGRPSPDPTARGSQSYFDISNDSRELVGFRSGMFGRHGITSRILQLGLRLGQEREEDMASPEEPVDNATNDIVDAYGSSVYSQESEPARQRGNPGGWI</sequence>
<evidence type="ECO:0008006" key="10">
    <source>
        <dbReference type="Google" id="ProtNLM"/>
    </source>
</evidence>
<keyword evidence="4 6" id="KW-0472">Membrane</keyword>
<evidence type="ECO:0000256" key="4">
    <source>
        <dbReference type="ARBA" id="ARBA00023136"/>
    </source>
</evidence>
<dbReference type="GO" id="GO:0071944">
    <property type="term" value="C:cell periphery"/>
    <property type="evidence" value="ECO:0007669"/>
    <property type="project" value="UniProtKB-ARBA"/>
</dbReference>